<evidence type="ECO:0000313" key="4">
    <source>
        <dbReference type="Proteomes" id="UP000615026"/>
    </source>
</evidence>
<evidence type="ECO:0000259" key="2">
    <source>
        <dbReference type="Pfam" id="PF02698"/>
    </source>
</evidence>
<dbReference type="RefSeq" id="WP_193990752.1">
    <property type="nucleotide sequence ID" value="NZ_JADEXP010000014.1"/>
</dbReference>
<keyword evidence="4" id="KW-1185">Reference proteome</keyword>
<dbReference type="GO" id="GO:0000270">
    <property type="term" value="P:peptidoglycan metabolic process"/>
    <property type="evidence" value="ECO:0007669"/>
    <property type="project" value="TreeGrafter"/>
</dbReference>
<feature type="domain" description="DUF218" evidence="2">
    <location>
        <begin position="107"/>
        <end position="240"/>
    </location>
</feature>
<dbReference type="PANTHER" id="PTHR30336">
    <property type="entry name" value="INNER MEMBRANE PROTEIN, PROBABLE PERMEASE"/>
    <property type="match status" value="1"/>
</dbReference>
<gene>
    <name evidence="3" type="ORF">IQ260_03120</name>
</gene>
<feature type="transmembrane region" description="Helical" evidence="1">
    <location>
        <begin position="38"/>
        <end position="59"/>
    </location>
</feature>
<protein>
    <submittedName>
        <fullName evidence="3">YdcF family protein</fullName>
    </submittedName>
</protein>
<dbReference type="GO" id="GO:0005886">
    <property type="term" value="C:plasma membrane"/>
    <property type="evidence" value="ECO:0007669"/>
    <property type="project" value="TreeGrafter"/>
</dbReference>
<keyword evidence="1" id="KW-1133">Transmembrane helix</keyword>
<dbReference type="InterPro" id="IPR003848">
    <property type="entry name" value="DUF218"/>
</dbReference>
<reference evidence="3" key="1">
    <citation type="submission" date="2020-10" db="EMBL/GenBank/DDBJ databases">
        <authorList>
            <person name="Castelo-Branco R."/>
            <person name="Eusebio N."/>
            <person name="Adriana R."/>
            <person name="Vieira A."/>
            <person name="Brugerolle De Fraissinette N."/>
            <person name="Rezende De Castro R."/>
            <person name="Schneider M.P."/>
            <person name="Vasconcelos V."/>
            <person name="Leao P.N."/>
        </authorList>
    </citation>
    <scope>NUCLEOTIDE SEQUENCE</scope>
    <source>
        <strain evidence="3">LEGE 11479</strain>
    </source>
</reference>
<accession>A0A928ZQP5</accession>
<comment type="caution">
    <text evidence="3">The sequence shown here is derived from an EMBL/GenBank/DDBJ whole genome shotgun (WGS) entry which is preliminary data.</text>
</comment>
<dbReference type="AlphaFoldDB" id="A0A928ZQP5"/>
<dbReference type="PANTHER" id="PTHR30336:SF4">
    <property type="entry name" value="ENVELOPE BIOGENESIS FACTOR ELYC"/>
    <property type="match status" value="1"/>
</dbReference>
<dbReference type="CDD" id="cd06259">
    <property type="entry name" value="YdcF-like"/>
    <property type="match status" value="1"/>
</dbReference>
<dbReference type="InterPro" id="IPR051599">
    <property type="entry name" value="Cell_Envelope_Assoc"/>
</dbReference>
<organism evidence="3 4">
    <name type="scientific">Leptolyngbya cf. ectocarpi LEGE 11479</name>
    <dbReference type="NCBI Taxonomy" id="1828722"/>
    <lineage>
        <taxon>Bacteria</taxon>
        <taxon>Bacillati</taxon>
        <taxon>Cyanobacteriota</taxon>
        <taxon>Cyanophyceae</taxon>
        <taxon>Leptolyngbyales</taxon>
        <taxon>Leptolyngbyaceae</taxon>
        <taxon>Leptolyngbya group</taxon>
        <taxon>Leptolyngbya</taxon>
    </lineage>
</organism>
<dbReference type="Gene3D" id="3.40.50.620">
    <property type="entry name" value="HUPs"/>
    <property type="match status" value="1"/>
</dbReference>
<evidence type="ECO:0000256" key="1">
    <source>
        <dbReference type="SAM" id="Phobius"/>
    </source>
</evidence>
<dbReference type="Pfam" id="PF02698">
    <property type="entry name" value="DUF218"/>
    <property type="match status" value="1"/>
</dbReference>
<feature type="transmembrane region" description="Helical" evidence="1">
    <location>
        <begin position="71"/>
        <end position="89"/>
    </location>
</feature>
<dbReference type="InterPro" id="IPR014729">
    <property type="entry name" value="Rossmann-like_a/b/a_fold"/>
</dbReference>
<dbReference type="GO" id="GO:0043164">
    <property type="term" value="P:Gram-negative-bacterium-type cell wall biogenesis"/>
    <property type="evidence" value="ECO:0007669"/>
    <property type="project" value="TreeGrafter"/>
</dbReference>
<keyword evidence="1" id="KW-0812">Transmembrane</keyword>
<name>A0A928ZQP5_LEPEC</name>
<dbReference type="EMBL" id="JADEXP010000014">
    <property type="protein sequence ID" value="MBE9065638.1"/>
    <property type="molecule type" value="Genomic_DNA"/>
</dbReference>
<proteinExistence type="predicted"/>
<keyword evidence="1" id="KW-0472">Membrane</keyword>
<dbReference type="Proteomes" id="UP000615026">
    <property type="component" value="Unassembled WGS sequence"/>
</dbReference>
<sequence length="264" mass="29317">MDLETILNVCQTDISINHWTQFTYSVFYWLMKSPTASLMLGGVYVLGFLILSGLLMRGFILLGRGRSIKRLWLWGFPVALFLGLSPLLIGEPLLTTFLPAYNGQAADAVVVLGRGQWFNSDRVMKAAELVLQDAAPQVFVSGRDDAPIMATMLTRVGVDPSKISGENCSNTTEENAQYTAQQLLPSGVRSIILVSDPPHLLRSQLVFSSLGFRVLPYPSPLPLELNQRYRRLLALRESMGFVTYGLMGRYWPRPIDTVSTTAAQ</sequence>
<evidence type="ECO:0000313" key="3">
    <source>
        <dbReference type="EMBL" id="MBE9065638.1"/>
    </source>
</evidence>